<feature type="coiled-coil region" evidence="1">
    <location>
        <begin position="54"/>
        <end position="86"/>
    </location>
</feature>
<evidence type="ECO:0000256" key="2">
    <source>
        <dbReference type="SAM" id="Phobius"/>
    </source>
</evidence>
<keyword evidence="1" id="KW-0175">Coiled coil</keyword>
<proteinExistence type="predicted"/>
<evidence type="ECO:0000313" key="4">
    <source>
        <dbReference type="Proteomes" id="UP000751190"/>
    </source>
</evidence>
<organism evidence="3 4">
    <name type="scientific">Diacronema lutheri</name>
    <name type="common">Unicellular marine alga</name>
    <name type="synonym">Monochrysis lutheri</name>
    <dbReference type="NCBI Taxonomy" id="2081491"/>
    <lineage>
        <taxon>Eukaryota</taxon>
        <taxon>Haptista</taxon>
        <taxon>Haptophyta</taxon>
        <taxon>Pavlovophyceae</taxon>
        <taxon>Pavlovales</taxon>
        <taxon>Pavlovaceae</taxon>
        <taxon>Diacronema</taxon>
    </lineage>
</organism>
<reference evidence="3" key="1">
    <citation type="submission" date="2021-05" db="EMBL/GenBank/DDBJ databases">
        <title>The genome of the haptophyte Pavlova lutheri (Diacronema luteri, Pavlovales) - a model for lipid biosynthesis in eukaryotic algae.</title>
        <authorList>
            <person name="Hulatt C.J."/>
            <person name="Posewitz M.C."/>
        </authorList>
    </citation>
    <scope>NUCLEOTIDE SEQUENCE</scope>
    <source>
        <strain evidence="3">NIVA-4/92</strain>
    </source>
</reference>
<keyword evidence="2" id="KW-1133">Transmembrane helix</keyword>
<keyword evidence="4" id="KW-1185">Reference proteome</keyword>
<dbReference type="Gene3D" id="3.80.10.10">
    <property type="entry name" value="Ribonuclease Inhibitor"/>
    <property type="match status" value="1"/>
</dbReference>
<dbReference type="OrthoDB" id="10692264at2759"/>
<dbReference type="AlphaFoldDB" id="A0A8J6C6Y6"/>
<dbReference type="SUPFAM" id="SSF52058">
    <property type="entry name" value="L domain-like"/>
    <property type="match status" value="1"/>
</dbReference>
<accession>A0A8J6C6Y6</accession>
<sequence length="836" mass="87594">MGGAHGAQGGRIGGAARLRTSLKKTVQLRVVPFPAEPAAPGLSAGGRDAPTAAARMYVLAFEAMEEKNKQLEAENAELRRQSLMSNSTSRASASLRTRSMGSAGSAAAAPVVPVPPAAPAAGRAPAAPARARGTAPLDREILSEARRGEQLAVITTATYRTYTWDDICAAGAAIKAGTLNVHHLQTDKTLAACWKVPHSTMLRWIKPLAPSCEPRWQVERDVRRRAKLPKSGGAKGGGVVLGAVAEKKIVLTLADASKAKCPYLVEELENLCRQRAHADMPLVAPWLLALLAGALFAPHAHSFPPLPRPSHSPPPPSSPLLAVGCADGETSCSCTATSDGEPHDAGTFTRAPAVAVLGDYGPATMPLPVCYVREPCALKPCAIERGETPLRLSAFACACVVVLLGTAWGQSAIKQRGPDAKGARRSAAAPQGHHSCGQSMARLVFALTVGARIAPGTANELRLTDLCNGQIICTLTNSQTSAGTSIVVGPTSDVTSKLSSLNGLQVSSCQTITSIGDLGALTMITSLTIDNNANLVNLSGLSGLPNLSKLLIVSNTKLPFLPSLSNLPSLRDVQVFGNAMLSTLPSMSDSTTVRIFYVYDNPRLTAIPSVSTLRDLMRLEVYDNANPTAISIADVSSLMASSGGMLEPSSLTLRDVCDTSNHETKGEIAMSGDVSTWTNRKKGAFERAAARVLNAEVKITRVSAASVLVSFVAYARKGVYTDEASVAAKLRDATSVRRLKEALAQGTGFAAVSDPRVMKTTVFAFSATGELEGRTIFERTVAIVGGVLGGFFGVVLLTALLALVILRCRRRQAVFKSRSPTPAPKLQAAVVTTGRV</sequence>
<keyword evidence="2" id="KW-0812">Transmembrane</keyword>
<keyword evidence="2" id="KW-0472">Membrane</keyword>
<feature type="transmembrane region" description="Helical" evidence="2">
    <location>
        <begin position="781"/>
        <end position="806"/>
    </location>
</feature>
<protein>
    <submittedName>
        <fullName evidence="3">Uncharacterized protein</fullName>
    </submittedName>
</protein>
<evidence type="ECO:0000256" key="1">
    <source>
        <dbReference type="SAM" id="Coils"/>
    </source>
</evidence>
<comment type="caution">
    <text evidence="3">The sequence shown here is derived from an EMBL/GenBank/DDBJ whole genome shotgun (WGS) entry which is preliminary data.</text>
</comment>
<dbReference type="EMBL" id="JAGTXO010000078">
    <property type="protein sequence ID" value="KAG8457193.1"/>
    <property type="molecule type" value="Genomic_DNA"/>
</dbReference>
<dbReference type="InterPro" id="IPR032675">
    <property type="entry name" value="LRR_dom_sf"/>
</dbReference>
<evidence type="ECO:0000313" key="3">
    <source>
        <dbReference type="EMBL" id="KAG8457193.1"/>
    </source>
</evidence>
<gene>
    <name evidence="3" type="ORF">KFE25_000887</name>
</gene>
<dbReference type="Proteomes" id="UP000751190">
    <property type="component" value="Unassembled WGS sequence"/>
</dbReference>
<name>A0A8J6C6Y6_DIALT</name>